<dbReference type="RefSeq" id="XP_030848550.1">
    <property type="nucleotide sequence ID" value="XM_030992690.1"/>
</dbReference>
<evidence type="ECO:0008006" key="3">
    <source>
        <dbReference type="Google" id="ProtNLM"/>
    </source>
</evidence>
<reference evidence="2" key="1">
    <citation type="submission" date="2015-02" db="EMBL/GenBank/DDBJ databases">
        <title>Genome sequencing for Strongylocentrotus purpuratus.</title>
        <authorList>
            <person name="Murali S."/>
            <person name="Liu Y."/>
            <person name="Vee V."/>
            <person name="English A."/>
            <person name="Wang M."/>
            <person name="Skinner E."/>
            <person name="Han Y."/>
            <person name="Muzny D.M."/>
            <person name="Worley K.C."/>
            <person name="Gibbs R.A."/>
        </authorList>
    </citation>
    <scope>NUCLEOTIDE SEQUENCE</scope>
</reference>
<dbReference type="GeneID" id="115927194"/>
<dbReference type="AlphaFoldDB" id="A0A7M7PFN6"/>
<dbReference type="OMA" id="RKFDFIS"/>
<evidence type="ECO:0000313" key="1">
    <source>
        <dbReference type="EnsemblMetazoa" id="XP_030848550"/>
    </source>
</evidence>
<name>A0A7M7PFN6_STRPU</name>
<sequence length="295" mass="33907">METSLASISRNHAHYKRCYDIFEQKSGKIELYNKWASEEFPNIIQNIFDNKTRISCGRSLGIGSGTGSFEAALLKQLQLYFPSIHHIVVEPSETYVSHYKLHSILDDVQYDWQLKTMQQFKHDRDVSCNGRKFDFISAVNSLYYADDLNETLRYLVDQLTPKGCLMIFIRSEKGAGYRIIVNFPELHPAFEGSYLISSQTIVDMLTGMGLKHKVYHLPTSVDFSSAMNESDAEGNALLDLYTGIVDFRQTAPPSLVESVLEFLNKEERPDEEDLNMHVQSHLVLMEWDIIFIEKQ</sequence>
<dbReference type="Gene3D" id="3.40.50.150">
    <property type="entry name" value="Vaccinia Virus protein VP39"/>
    <property type="match status" value="1"/>
</dbReference>
<dbReference type="OrthoDB" id="5957730at2759"/>
<keyword evidence="2" id="KW-1185">Reference proteome</keyword>
<dbReference type="InParanoid" id="A0A7M7PFN6"/>
<proteinExistence type="predicted"/>
<protein>
    <recommendedName>
        <fullName evidence="3">Histamine N-methyltransferase</fullName>
    </recommendedName>
</protein>
<dbReference type="EnsemblMetazoa" id="XM_030992690">
    <property type="protein sequence ID" value="XP_030848550"/>
    <property type="gene ID" value="LOC115927194"/>
</dbReference>
<dbReference type="KEGG" id="spu:115927194"/>
<dbReference type="InterPro" id="IPR029063">
    <property type="entry name" value="SAM-dependent_MTases_sf"/>
</dbReference>
<dbReference type="Pfam" id="PF13489">
    <property type="entry name" value="Methyltransf_23"/>
    <property type="match status" value="1"/>
</dbReference>
<evidence type="ECO:0000313" key="2">
    <source>
        <dbReference type="Proteomes" id="UP000007110"/>
    </source>
</evidence>
<accession>A0A7M7PFN6</accession>
<dbReference type="SUPFAM" id="SSF53335">
    <property type="entry name" value="S-adenosyl-L-methionine-dependent methyltransferases"/>
    <property type="match status" value="1"/>
</dbReference>
<dbReference type="Proteomes" id="UP000007110">
    <property type="component" value="Unassembled WGS sequence"/>
</dbReference>
<reference evidence="1" key="2">
    <citation type="submission" date="2021-01" db="UniProtKB">
        <authorList>
            <consortium name="EnsemblMetazoa"/>
        </authorList>
    </citation>
    <scope>IDENTIFICATION</scope>
</reference>
<organism evidence="1 2">
    <name type="scientific">Strongylocentrotus purpuratus</name>
    <name type="common">Purple sea urchin</name>
    <dbReference type="NCBI Taxonomy" id="7668"/>
    <lineage>
        <taxon>Eukaryota</taxon>
        <taxon>Metazoa</taxon>
        <taxon>Echinodermata</taxon>
        <taxon>Eleutherozoa</taxon>
        <taxon>Echinozoa</taxon>
        <taxon>Echinoidea</taxon>
        <taxon>Euechinoidea</taxon>
        <taxon>Echinacea</taxon>
        <taxon>Camarodonta</taxon>
        <taxon>Echinidea</taxon>
        <taxon>Strongylocentrotidae</taxon>
        <taxon>Strongylocentrotus</taxon>
    </lineage>
</organism>